<dbReference type="Proteomes" id="UP000299102">
    <property type="component" value="Unassembled WGS sequence"/>
</dbReference>
<reference evidence="2 3" key="1">
    <citation type="journal article" date="2019" name="Commun. Biol.">
        <title>The bagworm genome reveals a unique fibroin gene that provides high tensile strength.</title>
        <authorList>
            <person name="Kono N."/>
            <person name="Nakamura H."/>
            <person name="Ohtoshi R."/>
            <person name="Tomita M."/>
            <person name="Numata K."/>
            <person name="Arakawa K."/>
        </authorList>
    </citation>
    <scope>NUCLEOTIDE SEQUENCE [LARGE SCALE GENOMIC DNA]</scope>
</reference>
<protein>
    <submittedName>
        <fullName evidence="2">Uncharacterized protein</fullName>
    </submittedName>
</protein>
<dbReference type="AlphaFoldDB" id="A0A4C1VVY8"/>
<keyword evidence="3" id="KW-1185">Reference proteome</keyword>
<evidence type="ECO:0000256" key="1">
    <source>
        <dbReference type="SAM" id="MobiDB-lite"/>
    </source>
</evidence>
<dbReference type="EMBL" id="BGZK01000411">
    <property type="protein sequence ID" value="GBP42064.1"/>
    <property type="molecule type" value="Genomic_DNA"/>
</dbReference>
<evidence type="ECO:0000313" key="3">
    <source>
        <dbReference type="Proteomes" id="UP000299102"/>
    </source>
</evidence>
<name>A0A4C1VVY8_EUMVA</name>
<feature type="region of interest" description="Disordered" evidence="1">
    <location>
        <begin position="55"/>
        <end position="86"/>
    </location>
</feature>
<accession>A0A4C1VVY8</accession>
<sequence>MPLSWTHLSFLMIFRETDRGKSFCQYDEQTNRIRRYYTVERRGERVGESIERRWSAPPMESRNPRKVITAEGSSAAPSLGRRNAPQRRLRQPAQLTLRAYWSIWMTSRRARPIMTERFAPGRSPSYRAFAYTVSCRALGSPRAPCPAHAATRSPRILVVGVAPCSPDVRVWESRTVSERPAAPAPAPAGLSPRGPREPALFINVNTPLIQFKKTLPNRERGTETSAAARRRRRVCAAS</sequence>
<feature type="compositionally biased region" description="Basic residues" evidence="1">
    <location>
        <begin position="228"/>
        <end position="238"/>
    </location>
</feature>
<evidence type="ECO:0000313" key="2">
    <source>
        <dbReference type="EMBL" id="GBP42064.1"/>
    </source>
</evidence>
<proteinExistence type="predicted"/>
<feature type="region of interest" description="Disordered" evidence="1">
    <location>
        <begin position="215"/>
        <end position="238"/>
    </location>
</feature>
<organism evidence="2 3">
    <name type="scientific">Eumeta variegata</name>
    <name type="common">Bagworm moth</name>
    <name type="synonym">Eumeta japonica</name>
    <dbReference type="NCBI Taxonomy" id="151549"/>
    <lineage>
        <taxon>Eukaryota</taxon>
        <taxon>Metazoa</taxon>
        <taxon>Ecdysozoa</taxon>
        <taxon>Arthropoda</taxon>
        <taxon>Hexapoda</taxon>
        <taxon>Insecta</taxon>
        <taxon>Pterygota</taxon>
        <taxon>Neoptera</taxon>
        <taxon>Endopterygota</taxon>
        <taxon>Lepidoptera</taxon>
        <taxon>Glossata</taxon>
        <taxon>Ditrysia</taxon>
        <taxon>Tineoidea</taxon>
        <taxon>Psychidae</taxon>
        <taxon>Oiketicinae</taxon>
        <taxon>Eumeta</taxon>
    </lineage>
</organism>
<gene>
    <name evidence="2" type="ORF">EVAR_29419_1</name>
</gene>
<feature type="region of interest" description="Disordered" evidence="1">
    <location>
        <begin position="174"/>
        <end position="197"/>
    </location>
</feature>
<comment type="caution">
    <text evidence="2">The sequence shown here is derived from an EMBL/GenBank/DDBJ whole genome shotgun (WGS) entry which is preliminary data.</text>
</comment>